<comment type="caution">
    <text evidence="2">The sequence shown here is derived from an EMBL/GenBank/DDBJ whole genome shotgun (WGS) entry which is preliminary data.</text>
</comment>
<reference evidence="2 3" key="1">
    <citation type="submission" date="2019-09" db="EMBL/GenBank/DDBJ databases">
        <title>Report of infection by Mycobacterium simiae a patient suffering from pulmonary tuberculosis.</title>
        <authorList>
            <person name="Mohanty P.S."/>
            <person name="Bansal A.K."/>
            <person name="Singh H."/>
            <person name="Sharma S."/>
            <person name="Patil S.A."/>
            <person name="Upadhaya P."/>
            <person name="Singh P.K."/>
            <person name="Kumar D."/>
            <person name="Kumar S."/>
            <person name="Singh R.K."/>
            <person name="Chaudhary B."/>
        </authorList>
    </citation>
    <scope>NUCLEOTIDE SEQUENCE [LARGE SCALE GENOMIC DNA]</scope>
    <source>
        <strain evidence="2 3">JAL-560-SIM</strain>
    </source>
</reference>
<organism evidence="2 3">
    <name type="scientific">Mycobacterium simiae</name>
    <name type="common">Mycobacterium habana</name>
    <dbReference type="NCBI Taxonomy" id="1784"/>
    <lineage>
        <taxon>Bacteria</taxon>
        <taxon>Bacillati</taxon>
        <taxon>Actinomycetota</taxon>
        <taxon>Actinomycetes</taxon>
        <taxon>Mycobacteriales</taxon>
        <taxon>Mycobacteriaceae</taxon>
        <taxon>Mycobacterium</taxon>
        <taxon>Mycobacterium simiae complex</taxon>
    </lineage>
</organism>
<proteinExistence type="predicted"/>
<feature type="region of interest" description="Disordered" evidence="1">
    <location>
        <begin position="1"/>
        <end position="21"/>
    </location>
</feature>
<name>A0A5B1BUA6_MYCSI</name>
<evidence type="ECO:0008006" key="4">
    <source>
        <dbReference type="Google" id="ProtNLM"/>
    </source>
</evidence>
<dbReference type="EMBL" id="VTZN01000012">
    <property type="protein sequence ID" value="KAA1251552.1"/>
    <property type="molecule type" value="Genomic_DNA"/>
</dbReference>
<dbReference type="Proteomes" id="UP000324701">
    <property type="component" value="Unassembled WGS sequence"/>
</dbReference>
<protein>
    <recommendedName>
        <fullName evidence="4">PPE family protein</fullName>
    </recommendedName>
</protein>
<accession>A0A5B1BUA6</accession>
<gene>
    <name evidence="2" type="ORF">F0Q45_03735</name>
</gene>
<dbReference type="AlphaFoldDB" id="A0A5B1BUA6"/>
<keyword evidence="3" id="KW-1185">Reference proteome</keyword>
<evidence type="ECO:0000256" key="1">
    <source>
        <dbReference type="SAM" id="MobiDB-lite"/>
    </source>
</evidence>
<sequence length="102" mass="9812">MNKSPVENPVGVGCSESSTTAPSSGFFNSGAGSSSGLGNVGSGLSGFWNAVPNASLGGTSGFQNYGPLQSGVLNLGNTISGIGNTGLGLLTAAFKSGFAHLG</sequence>
<evidence type="ECO:0000313" key="3">
    <source>
        <dbReference type="Proteomes" id="UP000324701"/>
    </source>
</evidence>
<evidence type="ECO:0000313" key="2">
    <source>
        <dbReference type="EMBL" id="KAA1251552.1"/>
    </source>
</evidence>